<accession>A0ABR1G764</accession>
<evidence type="ECO:0000256" key="1">
    <source>
        <dbReference type="ARBA" id="ARBA00004370"/>
    </source>
</evidence>
<dbReference type="Proteomes" id="UP001363151">
    <property type="component" value="Unassembled WGS sequence"/>
</dbReference>
<reference evidence="7 8" key="1">
    <citation type="submission" date="2024-03" db="EMBL/GenBank/DDBJ databases">
        <title>Aureococcus anophagefferens CCMP1851 and Kratosvirus quantuckense: Draft genome of a second virus-susceptible host strain in the model system.</title>
        <authorList>
            <person name="Chase E."/>
            <person name="Truchon A.R."/>
            <person name="Schepens W."/>
            <person name="Wilhelm S.W."/>
        </authorList>
    </citation>
    <scope>NUCLEOTIDE SEQUENCE [LARGE SCALE GENOMIC DNA]</scope>
    <source>
        <strain evidence="7 8">CCMP1851</strain>
    </source>
</reference>
<protein>
    <submittedName>
        <fullName evidence="7">Uncharacterized protein</fullName>
    </submittedName>
</protein>
<dbReference type="Pfam" id="PF01697">
    <property type="entry name" value="Glyco_transf_92"/>
    <property type="match status" value="1"/>
</dbReference>
<comment type="caution">
    <text evidence="7">The sequence shown here is derived from an EMBL/GenBank/DDBJ whole genome shotgun (WGS) entry which is preliminary data.</text>
</comment>
<evidence type="ECO:0000313" key="7">
    <source>
        <dbReference type="EMBL" id="KAK7248789.1"/>
    </source>
</evidence>
<evidence type="ECO:0000256" key="5">
    <source>
        <dbReference type="ARBA" id="ARBA00023136"/>
    </source>
</evidence>
<keyword evidence="5" id="KW-0472">Membrane</keyword>
<evidence type="ECO:0000256" key="2">
    <source>
        <dbReference type="ARBA" id="ARBA00007647"/>
    </source>
</evidence>
<evidence type="ECO:0000256" key="3">
    <source>
        <dbReference type="ARBA" id="ARBA00022676"/>
    </source>
</evidence>
<gene>
    <name evidence="7" type="ORF">SO694_00041175</name>
</gene>
<dbReference type="EMBL" id="JBBJCI010000086">
    <property type="protein sequence ID" value="KAK7248789.1"/>
    <property type="molecule type" value="Genomic_DNA"/>
</dbReference>
<name>A0ABR1G764_AURAN</name>
<evidence type="ECO:0000256" key="4">
    <source>
        <dbReference type="ARBA" id="ARBA00022679"/>
    </source>
</evidence>
<keyword evidence="4" id="KW-0808">Transferase</keyword>
<feature type="chain" id="PRO_5046733438" evidence="6">
    <location>
        <begin position="21"/>
        <end position="483"/>
    </location>
</feature>
<keyword evidence="6" id="KW-0732">Signal</keyword>
<dbReference type="InterPro" id="IPR008166">
    <property type="entry name" value="Glyco_transf_92"/>
</dbReference>
<evidence type="ECO:0000256" key="6">
    <source>
        <dbReference type="SAM" id="SignalP"/>
    </source>
</evidence>
<keyword evidence="8" id="KW-1185">Reference proteome</keyword>
<comment type="similarity">
    <text evidence="2">Belongs to the glycosyltransferase 92 family.</text>
</comment>
<sequence length="483" mass="53226">MRSTWKNMGVPGGNLPRAWAAALCLSLAAGDLPTLATTPELPFQKFPVLPPQCRNNIYAEPVDPADVAPGGHRRLCGPARGTSWNGTVDLTVLGGAFVGPNAKTLQLVTAQLERGAPPRFFNYARAVGAAKSLKCAWPDGTTTPASVFMQAQDMVAVHQCAAPPGARTARTVRLWGRGQDLTLHLCDHDEEYPRVYDVTFCAGPVDWAPVAPVSRDQVDDDQWDHRAYHDQVLMYNHCLNRYRSTSHWIFNLDTDEVREHLANETAVELQTIAHTGPSVGTWVADAHLSRQAGPITTDWHRPGQDKGDSTHRPKALYRANLVSFAWIHGISWPKRDACAPTRRLNHARFWIRHYVDRVERGRCDAFEPGNPCNATAAAPPSRSLGRKRGVDVFARRPYGHEARFLGYVETEGLNNQRIALENARSMAQLLGRTLVVPDALAPHDAEDGAPTYTCHVFDCDHLGVPWVGRGAGQESEIPNFKAS</sequence>
<comment type="subcellular location">
    <subcellularLocation>
        <location evidence="1">Membrane</location>
    </subcellularLocation>
</comment>
<organism evidence="7 8">
    <name type="scientific">Aureococcus anophagefferens</name>
    <name type="common">Harmful bloom alga</name>
    <dbReference type="NCBI Taxonomy" id="44056"/>
    <lineage>
        <taxon>Eukaryota</taxon>
        <taxon>Sar</taxon>
        <taxon>Stramenopiles</taxon>
        <taxon>Ochrophyta</taxon>
        <taxon>Pelagophyceae</taxon>
        <taxon>Pelagomonadales</taxon>
        <taxon>Pelagomonadaceae</taxon>
        <taxon>Aureococcus</taxon>
    </lineage>
</organism>
<keyword evidence="3" id="KW-0328">Glycosyltransferase</keyword>
<feature type="signal peptide" evidence="6">
    <location>
        <begin position="1"/>
        <end position="20"/>
    </location>
</feature>
<proteinExistence type="inferred from homology"/>
<evidence type="ECO:0000313" key="8">
    <source>
        <dbReference type="Proteomes" id="UP001363151"/>
    </source>
</evidence>